<organism evidence="2 3">
    <name type="scientific">Apatococcus fuscideae</name>
    <dbReference type="NCBI Taxonomy" id="2026836"/>
    <lineage>
        <taxon>Eukaryota</taxon>
        <taxon>Viridiplantae</taxon>
        <taxon>Chlorophyta</taxon>
        <taxon>core chlorophytes</taxon>
        <taxon>Trebouxiophyceae</taxon>
        <taxon>Chlorellales</taxon>
        <taxon>Chlorellaceae</taxon>
        <taxon>Apatococcus</taxon>
    </lineage>
</organism>
<evidence type="ECO:0000313" key="3">
    <source>
        <dbReference type="Proteomes" id="UP001485043"/>
    </source>
</evidence>
<dbReference type="NCBIfam" id="TIGR01409">
    <property type="entry name" value="TAT_signal_seq"/>
    <property type="match status" value="1"/>
</dbReference>
<evidence type="ECO:0000313" key="2">
    <source>
        <dbReference type="EMBL" id="KAK9861412.1"/>
    </source>
</evidence>
<feature type="region of interest" description="Disordered" evidence="1">
    <location>
        <begin position="62"/>
        <end position="103"/>
    </location>
</feature>
<gene>
    <name evidence="2" type="ORF">WJX84_011711</name>
</gene>
<name>A0AAW1SXW8_9CHLO</name>
<feature type="region of interest" description="Disordered" evidence="1">
    <location>
        <begin position="1"/>
        <end position="20"/>
    </location>
</feature>
<proteinExistence type="predicted"/>
<keyword evidence="3" id="KW-1185">Reference proteome</keyword>
<protein>
    <recommendedName>
        <fullName evidence="4">Twin-arginine translocation signal domain-containing protein</fullName>
    </recommendedName>
</protein>
<comment type="caution">
    <text evidence="2">The sequence shown here is derived from an EMBL/GenBank/DDBJ whole genome shotgun (WGS) entry which is preliminary data.</text>
</comment>
<dbReference type="AlphaFoldDB" id="A0AAW1SXW8"/>
<accession>A0AAW1SXW8</accession>
<sequence>MLASSAPVKAPTCLPSVSSRQQSVVCKAAARPAAPQTERRSFLQKAAAAAAAGLLLAGPAMARPTDFLQTPPSANKPGEPATEDKLPTNPSNTGQPVRSCAFL</sequence>
<dbReference type="EMBL" id="JALJOV010000764">
    <property type="protein sequence ID" value="KAK9861412.1"/>
    <property type="molecule type" value="Genomic_DNA"/>
</dbReference>
<evidence type="ECO:0000256" key="1">
    <source>
        <dbReference type="SAM" id="MobiDB-lite"/>
    </source>
</evidence>
<dbReference type="Proteomes" id="UP001485043">
    <property type="component" value="Unassembled WGS sequence"/>
</dbReference>
<dbReference type="InterPro" id="IPR019546">
    <property type="entry name" value="TAT_signal_bac_arc"/>
</dbReference>
<dbReference type="InterPro" id="IPR006311">
    <property type="entry name" value="TAT_signal"/>
</dbReference>
<evidence type="ECO:0008006" key="4">
    <source>
        <dbReference type="Google" id="ProtNLM"/>
    </source>
</evidence>
<dbReference type="PROSITE" id="PS51318">
    <property type="entry name" value="TAT"/>
    <property type="match status" value="1"/>
</dbReference>
<reference evidence="2 3" key="1">
    <citation type="journal article" date="2024" name="Nat. Commun.">
        <title>Phylogenomics reveals the evolutionary origins of lichenization in chlorophyte algae.</title>
        <authorList>
            <person name="Puginier C."/>
            <person name="Libourel C."/>
            <person name="Otte J."/>
            <person name="Skaloud P."/>
            <person name="Haon M."/>
            <person name="Grisel S."/>
            <person name="Petersen M."/>
            <person name="Berrin J.G."/>
            <person name="Delaux P.M."/>
            <person name="Dal Grande F."/>
            <person name="Keller J."/>
        </authorList>
    </citation>
    <scope>NUCLEOTIDE SEQUENCE [LARGE SCALE GENOMIC DNA]</scope>
    <source>
        <strain evidence="2 3">SAG 2523</strain>
    </source>
</reference>